<sequence>MRIVLLLAAILSCAFVRCANVERQRSVTYEDDIALVEEFNQWLQTRDTFVNGTSLAIQRREALLRIASEDPKSSILMSEDMYIIYEASISEFDVLPDSIMEQFETPFAGLGTLKFGCFIPESSDVSDYSIEVGSNYASQLEVKSVTDGFSAMFIANDGSSYKAHLFGSMAELIRHGGEIRAQGIVFQAERVVALWENSVRQRRRILDSTSSGELIEATVATDTGAVNRVYANVHELEQALDEGRREVIKSVINRRRRFIVSVGVQRKYLVIPIDFSDLPGYPVDFRDPTWTHFDTVALFEDKIAPFFAKNSYNQLDIKFDYLEEPIRMPKTSAFYEQGQNYQFIFGDAERLSGYDYKEYDTYVVLNTKIGARVGGIGLVGSSGVIINGEFDIRVICHEIGHNYGSWHADEWVPLDVTNPAGDGYMLPYGDPYAAMGLADTTGNRHFSARSKEEFGWIPQVNTREIGISGVYTLYAHDQVVDTPEVDQILTLRVPLSNSRHTYKNLSYDIELRGLDVWGDSQGHGVSIRMVIPPGTEDGLTMVVCNDPTITSTVTFCSTKNRETNGLVLDMTPTTPSANNRGRVFTGDGLLTASQSFSDVESMIHVRISEPRGTTPAESVRVELIYGTNDCWGQGVFEDGWCNCYPGYYSVDCKFETDSDIIIKLEVELSGDEDAWYGIFSDALAQLGFMNTTYSFTNRVNSAEGSTLLLKLEDLDAKQELRQATAAGALELEALSINSLSEGDSTVFWPQANAAGNNTGDGKIFGLEPVLAYALLATGAIIVGLLFFCLIGSLCKKKRKREKKQKLPTVVGDNAQNPNTKEYIKATAAGGSVYPHLAPSSNRSGDANANSGPYPPQVPPEPAPAAQNMSEASLYQIGWSPSPSRGSPASQRGSPMMFNSSVLPPHMSQQALYTPSPLSSAPESPQQQQRPPNALRQQNYNPALNMASISSPSATKTNQTRHAMPNRPPRDSPSMSNRTPRDHPSMSHRPPRESPSISNRPPGDSPNMSYRPPGDSPIMSSSQPSGSPGMFNRPPRESNRQSRDSPGMSKRSPRDSPSMSIRPSRDSPRGIDLPPRSPKPQGSPKPRDKPPQSASSPAPLRSARSPYAQLD</sequence>
<feature type="compositionally biased region" description="Pro residues" evidence="1">
    <location>
        <begin position="852"/>
        <end position="862"/>
    </location>
</feature>
<keyword evidence="2" id="KW-1133">Transmembrane helix</keyword>
<feature type="region of interest" description="Disordered" evidence="1">
    <location>
        <begin position="945"/>
        <end position="1110"/>
    </location>
</feature>
<dbReference type="eggNOG" id="ENOG502QS87">
    <property type="taxonomic scope" value="Eukaryota"/>
</dbReference>
<organism evidence="4 5">
    <name type="scientific">Sphaeroforma arctica JP610</name>
    <dbReference type="NCBI Taxonomy" id="667725"/>
    <lineage>
        <taxon>Eukaryota</taxon>
        <taxon>Ichthyosporea</taxon>
        <taxon>Ichthyophonida</taxon>
        <taxon>Sphaeroforma</taxon>
    </lineage>
</organism>
<feature type="compositionally biased region" description="Basic and acidic residues" evidence="1">
    <location>
        <begin position="1033"/>
        <end position="1042"/>
    </location>
</feature>
<proteinExistence type="predicted"/>
<dbReference type="RefSeq" id="XP_014153931.1">
    <property type="nucleotide sequence ID" value="XM_014298456.1"/>
</dbReference>
<gene>
    <name evidence="4" type="ORF">SARC_07595</name>
</gene>
<feature type="transmembrane region" description="Helical" evidence="2">
    <location>
        <begin position="769"/>
        <end position="794"/>
    </location>
</feature>
<dbReference type="AlphaFoldDB" id="A0A0L0FTL1"/>
<dbReference type="GeneID" id="25908099"/>
<feature type="compositionally biased region" description="Low complexity" evidence="1">
    <location>
        <begin position="1090"/>
        <end position="1110"/>
    </location>
</feature>
<feature type="compositionally biased region" description="Polar residues" evidence="1">
    <location>
        <begin position="945"/>
        <end position="960"/>
    </location>
</feature>
<feature type="compositionally biased region" description="Low complexity" evidence="1">
    <location>
        <begin position="1015"/>
        <end position="1028"/>
    </location>
</feature>
<feature type="signal peptide" evidence="3">
    <location>
        <begin position="1"/>
        <end position="18"/>
    </location>
</feature>
<evidence type="ECO:0000256" key="3">
    <source>
        <dbReference type="SAM" id="SignalP"/>
    </source>
</evidence>
<keyword evidence="3" id="KW-0732">Signal</keyword>
<keyword evidence="2" id="KW-0472">Membrane</keyword>
<protein>
    <recommendedName>
        <fullName evidence="6">Peptidase M12B domain-containing protein</fullName>
    </recommendedName>
</protein>
<evidence type="ECO:0000313" key="5">
    <source>
        <dbReference type="Proteomes" id="UP000054560"/>
    </source>
</evidence>
<reference evidence="4 5" key="1">
    <citation type="submission" date="2011-02" db="EMBL/GenBank/DDBJ databases">
        <title>The Genome Sequence of Sphaeroforma arctica JP610.</title>
        <authorList>
            <consortium name="The Broad Institute Genome Sequencing Platform"/>
            <person name="Russ C."/>
            <person name="Cuomo C."/>
            <person name="Young S.K."/>
            <person name="Zeng Q."/>
            <person name="Gargeya S."/>
            <person name="Alvarado L."/>
            <person name="Berlin A."/>
            <person name="Chapman S.B."/>
            <person name="Chen Z."/>
            <person name="Freedman E."/>
            <person name="Gellesch M."/>
            <person name="Goldberg J."/>
            <person name="Griggs A."/>
            <person name="Gujja S."/>
            <person name="Heilman E."/>
            <person name="Heiman D."/>
            <person name="Howarth C."/>
            <person name="Mehta T."/>
            <person name="Neiman D."/>
            <person name="Pearson M."/>
            <person name="Roberts A."/>
            <person name="Saif S."/>
            <person name="Shea T."/>
            <person name="Shenoy N."/>
            <person name="Sisk P."/>
            <person name="Stolte C."/>
            <person name="Sykes S."/>
            <person name="White J."/>
            <person name="Yandava C."/>
            <person name="Burger G."/>
            <person name="Gray M.W."/>
            <person name="Holland P.W.H."/>
            <person name="King N."/>
            <person name="Lang F.B.F."/>
            <person name="Roger A.J."/>
            <person name="Ruiz-Trillo I."/>
            <person name="Haas B."/>
            <person name="Nusbaum C."/>
            <person name="Birren B."/>
        </authorList>
    </citation>
    <scope>NUCLEOTIDE SEQUENCE [LARGE SCALE GENOMIC DNA]</scope>
    <source>
        <strain evidence="4 5">JP610</strain>
    </source>
</reference>
<accession>A0A0L0FTL1</accession>
<dbReference type="EMBL" id="KQ242207">
    <property type="protein sequence ID" value="KNC80029.1"/>
    <property type="molecule type" value="Genomic_DNA"/>
</dbReference>
<evidence type="ECO:0000313" key="4">
    <source>
        <dbReference type="EMBL" id="KNC80029.1"/>
    </source>
</evidence>
<evidence type="ECO:0000256" key="2">
    <source>
        <dbReference type="SAM" id="Phobius"/>
    </source>
</evidence>
<feature type="chain" id="PRO_5005538800" description="Peptidase M12B domain-containing protein" evidence="3">
    <location>
        <begin position="19"/>
        <end position="1110"/>
    </location>
</feature>
<dbReference type="SUPFAM" id="SSF55486">
    <property type="entry name" value="Metalloproteases ('zincins'), catalytic domain"/>
    <property type="match status" value="1"/>
</dbReference>
<feature type="compositionally biased region" description="Polar residues" evidence="1">
    <location>
        <begin position="866"/>
        <end position="932"/>
    </location>
</feature>
<feature type="region of interest" description="Disordered" evidence="1">
    <location>
        <begin position="833"/>
        <end position="932"/>
    </location>
</feature>
<keyword evidence="5" id="KW-1185">Reference proteome</keyword>
<evidence type="ECO:0000256" key="1">
    <source>
        <dbReference type="SAM" id="MobiDB-lite"/>
    </source>
</evidence>
<feature type="compositionally biased region" description="Polar residues" evidence="1">
    <location>
        <begin position="838"/>
        <end position="850"/>
    </location>
</feature>
<name>A0A0L0FTL1_9EUKA</name>
<keyword evidence="2" id="KW-0812">Transmembrane</keyword>
<evidence type="ECO:0008006" key="6">
    <source>
        <dbReference type="Google" id="ProtNLM"/>
    </source>
</evidence>
<dbReference type="Proteomes" id="UP000054560">
    <property type="component" value="Unassembled WGS sequence"/>
</dbReference>